<name>A0ACC0U038_9AGAM</name>
<dbReference type="EMBL" id="JAGFNK010000246">
    <property type="protein sequence ID" value="KAI9455753.1"/>
    <property type="molecule type" value="Genomic_DNA"/>
</dbReference>
<gene>
    <name evidence="1" type="ORF">F5148DRAFT_1324676</name>
</gene>
<dbReference type="Proteomes" id="UP001207468">
    <property type="component" value="Unassembled WGS sequence"/>
</dbReference>
<comment type="caution">
    <text evidence="1">The sequence shown here is derived from an EMBL/GenBank/DDBJ whole genome shotgun (WGS) entry which is preliminary data.</text>
</comment>
<evidence type="ECO:0000313" key="1">
    <source>
        <dbReference type="EMBL" id="KAI9455753.1"/>
    </source>
</evidence>
<protein>
    <submittedName>
        <fullName evidence="1">Uncharacterized protein</fullName>
    </submittedName>
</protein>
<reference evidence="1" key="1">
    <citation type="submission" date="2021-03" db="EMBL/GenBank/DDBJ databases">
        <title>Evolutionary priming and transition to the ectomycorrhizal habit in an iconic lineage of mushroom-forming fungi: is preadaptation a requirement?</title>
        <authorList>
            <consortium name="DOE Joint Genome Institute"/>
            <person name="Looney B.P."/>
            <person name="Miyauchi S."/>
            <person name="Morin E."/>
            <person name="Drula E."/>
            <person name="Courty P.E."/>
            <person name="Chicoki N."/>
            <person name="Fauchery L."/>
            <person name="Kohler A."/>
            <person name="Kuo A."/>
            <person name="LaButti K."/>
            <person name="Pangilinan J."/>
            <person name="Lipzen A."/>
            <person name="Riley R."/>
            <person name="Andreopoulos W."/>
            <person name="He G."/>
            <person name="Johnson J."/>
            <person name="Barry K.W."/>
            <person name="Grigoriev I.V."/>
            <person name="Nagy L."/>
            <person name="Hibbett D."/>
            <person name="Henrissat B."/>
            <person name="Matheny P.B."/>
            <person name="Labbe J."/>
            <person name="Martin A.F."/>
        </authorList>
    </citation>
    <scope>NUCLEOTIDE SEQUENCE</scope>
    <source>
        <strain evidence="1">BPL698</strain>
    </source>
</reference>
<accession>A0ACC0U038</accession>
<sequence length="93" mass="10327">MKYQSVLVFVSAIVGTLESPAQDGLAPSKHCPLPIWHGPGDSYDSPDVLNFQSSIEEMLGISIIRLFIDPDSKDDRRTTYYGNVNDQVELVVE</sequence>
<keyword evidence="2" id="KW-1185">Reference proteome</keyword>
<organism evidence="1 2">
    <name type="scientific">Russula earlei</name>
    <dbReference type="NCBI Taxonomy" id="71964"/>
    <lineage>
        <taxon>Eukaryota</taxon>
        <taxon>Fungi</taxon>
        <taxon>Dikarya</taxon>
        <taxon>Basidiomycota</taxon>
        <taxon>Agaricomycotina</taxon>
        <taxon>Agaricomycetes</taxon>
        <taxon>Russulales</taxon>
        <taxon>Russulaceae</taxon>
        <taxon>Russula</taxon>
    </lineage>
</organism>
<proteinExistence type="predicted"/>
<evidence type="ECO:0000313" key="2">
    <source>
        <dbReference type="Proteomes" id="UP001207468"/>
    </source>
</evidence>